<dbReference type="PANTHER" id="PTHR43798:SF33">
    <property type="entry name" value="HYDROLASE, PUTATIVE (AFU_ORTHOLOGUE AFUA_2G14860)-RELATED"/>
    <property type="match status" value="1"/>
</dbReference>
<dbReference type="Proteomes" id="UP001197492">
    <property type="component" value="Unassembled WGS sequence"/>
</dbReference>
<evidence type="ECO:0000259" key="1">
    <source>
        <dbReference type="Pfam" id="PF00561"/>
    </source>
</evidence>
<dbReference type="InterPro" id="IPR050266">
    <property type="entry name" value="AB_hydrolase_sf"/>
</dbReference>
<comment type="caution">
    <text evidence="2">The sequence shown here is derived from an EMBL/GenBank/DDBJ whole genome shotgun (WGS) entry which is preliminary data.</text>
</comment>
<evidence type="ECO:0000313" key="3">
    <source>
        <dbReference type="EMBL" id="MBV3393642.1"/>
    </source>
</evidence>
<dbReference type="EMBL" id="JAHOEL010000097">
    <property type="protein sequence ID" value="MBV3393642.1"/>
    <property type="molecule type" value="Genomic_DNA"/>
</dbReference>
<gene>
    <name evidence="2" type="ORF">KSV97_10450</name>
    <name evidence="3" type="ORF">KSW06_10385</name>
</gene>
<dbReference type="RefSeq" id="WP_217748269.1">
    <property type="nucleotide sequence ID" value="NZ_JAHOEB010000097.1"/>
</dbReference>
<feature type="domain" description="AB hydrolase-1" evidence="1">
    <location>
        <begin position="12"/>
        <end position="111"/>
    </location>
</feature>
<evidence type="ECO:0000313" key="4">
    <source>
        <dbReference type="Proteomes" id="UP001196408"/>
    </source>
</evidence>
<dbReference type="Proteomes" id="UP001196408">
    <property type="component" value="Unassembled WGS sequence"/>
</dbReference>
<name>A0AAW4MXT2_9FIRM</name>
<dbReference type="Pfam" id="PF00561">
    <property type="entry name" value="Abhydrolase_1"/>
    <property type="match status" value="1"/>
</dbReference>
<evidence type="ECO:0000313" key="2">
    <source>
        <dbReference type="EMBL" id="MBV3383618.1"/>
    </source>
</evidence>
<keyword evidence="5" id="KW-1185">Reference proteome</keyword>
<protein>
    <submittedName>
        <fullName evidence="2">Alpha/beta hydrolase</fullName>
    </submittedName>
</protein>
<dbReference type="AlphaFoldDB" id="A0AAW4MXT2"/>
<dbReference type="GO" id="GO:0016020">
    <property type="term" value="C:membrane"/>
    <property type="evidence" value="ECO:0007669"/>
    <property type="project" value="TreeGrafter"/>
</dbReference>
<sequence length="228" mass="26408">MKIYYEVHGNGYPIVLLHGNQENRKIYDQLIKDLENDYQLIAMDSRYHGKSIKSGPLTLDRMAQDVMDVANELDLEAYDVIGFSDGANIALTLAGKDDRLKHMALLSPNATPQGIKWYYRLHMYMTLLLLPIFCIYDKRSRTRFKLISFMTKEPHFTADYLSELKIPALLLSGEHDVIKDSDFTFIQSSLPYCVHKVIRNSPHFLLGDQYDKTLREIRGFLYACHHEA</sequence>
<dbReference type="EMBL" id="JAHOEF010000098">
    <property type="protein sequence ID" value="MBV3383618.1"/>
    <property type="molecule type" value="Genomic_DNA"/>
</dbReference>
<proteinExistence type="predicted"/>
<dbReference type="GO" id="GO:0016787">
    <property type="term" value="F:hydrolase activity"/>
    <property type="evidence" value="ECO:0007669"/>
    <property type="project" value="UniProtKB-KW"/>
</dbReference>
<keyword evidence="2" id="KW-0378">Hydrolase</keyword>
<dbReference type="InterPro" id="IPR000073">
    <property type="entry name" value="AB_hydrolase_1"/>
</dbReference>
<organism evidence="2 4">
    <name type="scientific">Catenibacterium mitsuokai</name>
    <dbReference type="NCBI Taxonomy" id="100886"/>
    <lineage>
        <taxon>Bacteria</taxon>
        <taxon>Bacillati</taxon>
        <taxon>Bacillota</taxon>
        <taxon>Erysipelotrichia</taxon>
        <taxon>Erysipelotrichales</taxon>
        <taxon>Coprobacillaceae</taxon>
        <taxon>Catenibacterium</taxon>
    </lineage>
</organism>
<evidence type="ECO:0000313" key="5">
    <source>
        <dbReference type="Proteomes" id="UP001197492"/>
    </source>
</evidence>
<accession>A0AAW4MXT2</accession>
<dbReference type="PANTHER" id="PTHR43798">
    <property type="entry name" value="MONOACYLGLYCEROL LIPASE"/>
    <property type="match status" value="1"/>
</dbReference>
<reference evidence="2 5" key="1">
    <citation type="submission" date="2021-06" db="EMBL/GenBank/DDBJ databases">
        <title>Collection of gut derived symbiotic bacterial strains cultured from healthy donors.</title>
        <authorList>
            <person name="Lin H."/>
            <person name="Littmann E."/>
            <person name="Pamer E.G."/>
        </authorList>
    </citation>
    <scope>NUCLEOTIDE SEQUENCE</scope>
    <source>
        <strain evidence="3 5">MSK.21.70</strain>
        <strain evidence="2">MSK.21.82</strain>
    </source>
</reference>